<proteinExistence type="predicted"/>
<sequence>MPLQLHTDVKACGDAPGVEGVVAYGTEGCGEGKAKGRAGPDVRLPGFGAIAKIGCRTRIWRAKHRTTRTSLVVIRVAIHLVKRPVEREWRTTVWGGIPPDFVRNVAQLIHRQAAGV</sequence>
<evidence type="ECO:0000313" key="1">
    <source>
        <dbReference type="EMBL" id="EJD40191.1"/>
    </source>
</evidence>
<reference evidence="2" key="1">
    <citation type="journal article" date="2012" name="Science">
        <title>The Paleozoic origin of enzymatic lignin decomposition reconstructed from 31 fungal genomes.</title>
        <authorList>
            <person name="Floudas D."/>
            <person name="Binder M."/>
            <person name="Riley R."/>
            <person name="Barry K."/>
            <person name="Blanchette R.A."/>
            <person name="Henrissat B."/>
            <person name="Martinez A.T."/>
            <person name="Otillar R."/>
            <person name="Spatafora J.W."/>
            <person name="Yadav J.S."/>
            <person name="Aerts A."/>
            <person name="Benoit I."/>
            <person name="Boyd A."/>
            <person name="Carlson A."/>
            <person name="Copeland A."/>
            <person name="Coutinho P.M."/>
            <person name="de Vries R.P."/>
            <person name="Ferreira P."/>
            <person name="Findley K."/>
            <person name="Foster B."/>
            <person name="Gaskell J."/>
            <person name="Glotzer D."/>
            <person name="Gorecki P."/>
            <person name="Heitman J."/>
            <person name="Hesse C."/>
            <person name="Hori C."/>
            <person name="Igarashi K."/>
            <person name="Jurgens J.A."/>
            <person name="Kallen N."/>
            <person name="Kersten P."/>
            <person name="Kohler A."/>
            <person name="Kuees U."/>
            <person name="Kumar T.K.A."/>
            <person name="Kuo A."/>
            <person name="LaButti K."/>
            <person name="Larrondo L.F."/>
            <person name="Lindquist E."/>
            <person name="Ling A."/>
            <person name="Lombard V."/>
            <person name="Lucas S."/>
            <person name="Lundell T."/>
            <person name="Martin R."/>
            <person name="McLaughlin D.J."/>
            <person name="Morgenstern I."/>
            <person name="Morin E."/>
            <person name="Murat C."/>
            <person name="Nagy L.G."/>
            <person name="Nolan M."/>
            <person name="Ohm R.A."/>
            <person name="Patyshakuliyeva A."/>
            <person name="Rokas A."/>
            <person name="Ruiz-Duenas F.J."/>
            <person name="Sabat G."/>
            <person name="Salamov A."/>
            <person name="Samejima M."/>
            <person name="Schmutz J."/>
            <person name="Slot J.C."/>
            <person name="St John F."/>
            <person name="Stenlid J."/>
            <person name="Sun H."/>
            <person name="Sun S."/>
            <person name="Syed K."/>
            <person name="Tsang A."/>
            <person name="Wiebenga A."/>
            <person name="Young D."/>
            <person name="Pisabarro A."/>
            <person name="Eastwood D.C."/>
            <person name="Martin F."/>
            <person name="Cullen D."/>
            <person name="Grigoriev I.V."/>
            <person name="Hibbett D.S."/>
        </authorList>
    </citation>
    <scope>NUCLEOTIDE SEQUENCE [LARGE SCALE GENOMIC DNA]</scope>
    <source>
        <strain evidence="2">TFB10046</strain>
    </source>
</reference>
<evidence type="ECO:0000313" key="2">
    <source>
        <dbReference type="Proteomes" id="UP000006514"/>
    </source>
</evidence>
<accession>J0WY11</accession>
<dbReference type="Proteomes" id="UP000006514">
    <property type="component" value="Unassembled WGS sequence"/>
</dbReference>
<keyword evidence="2" id="KW-1185">Reference proteome</keyword>
<dbReference type="KEGG" id="adl:AURDEDRAFT_127844"/>
<dbReference type="InParanoid" id="J0WY11"/>
<dbReference type="AlphaFoldDB" id="J0WY11"/>
<dbReference type="EMBL" id="JH687805">
    <property type="protein sequence ID" value="EJD40191.1"/>
    <property type="molecule type" value="Genomic_DNA"/>
</dbReference>
<gene>
    <name evidence="1" type="ORF">AURDEDRAFT_127844</name>
</gene>
<name>J0WY11_AURST</name>
<protein>
    <submittedName>
        <fullName evidence="1">Uncharacterized protein</fullName>
    </submittedName>
</protein>
<organism evidence="1 2">
    <name type="scientific">Auricularia subglabra (strain TFB-10046 / SS5)</name>
    <name type="common">White-rot fungus</name>
    <name type="synonym">Auricularia delicata (strain TFB10046)</name>
    <dbReference type="NCBI Taxonomy" id="717982"/>
    <lineage>
        <taxon>Eukaryota</taxon>
        <taxon>Fungi</taxon>
        <taxon>Dikarya</taxon>
        <taxon>Basidiomycota</taxon>
        <taxon>Agaricomycotina</taxon>
        <taxon>Agaricomycetes</taxon>
        <taxon>Auriculariales</taxon>
        <taxon>Auriculariaceae</taxon>
        <taxon>Auricularia</taxon>
    </lineage>
</organism>